<reference evidence="1 2" key="1">
    <citation type="submission" date="2019-02" db="EMBL/GenBank/DDBJ databases">
        <title>Deep-cultivation of Planctomycetes and their phenomic and genomic characterization uncovers novel biology.</title>
        <authorList>
            <person name="Wiegand S."/>
            <person name="Jogler M."/>
            <person name="Boedeker C."/>
            <person name="Pinto D."/>
            <person name="Vollmers J."/>
            <person name="Rivas-Marin E."/>
            <person name="Kohn T."/>
            <person name="Peeters S.H."/>
            <person name="Heuer A."/>
            <person name="Rast P."/>
            <person name="Oberbeckmann S."/>
            <person name="Bunk B."/>
            <person name="Jeske O."/>
            <person name="Meyerdierks A."/>
            <person name="Storesund J.E."/>
            <person name="Kallscheuer N."/>
            <person name="Luecker S."/>
            <person name="Lage O.M."/>
            <person name="Pohl T."/>
            <person name="Merkel B.J."/>
            <person name="Hornburger P."/>
            <person name="Mueller R.-W."/>
            <person name="Bruemmer F."/>
            <person name="Labrenz M."/>
            <person name="Spormann A.M."/>
            <person name="Op den Camp H."/>
            <person name="Overmann J."/>
            <person name="Amann R."/>
            <person name="Jetten M.S.M."/>
            <person name="Mascher T."/>
            <person name="Medema M.H."/>
            <person name="Devos D.P."/>
            <person name="Kaster A.-K."/>
            <person name="Ovreas L."/>
            <person name="Rohde M."/>
            <person name="Galperin M.Y."/>
            <person name="Jogler C."/>
        </authorList>
    </citation>
    <scope>NUCLEOTIDE SEQUENCE [LARGE SCALE GENOMIC DNA]</scope>
    <source>
        <strain evidence="1 2">ElP</strain>
    </source>
</reference>
<dbReference type="EMBL" id="CP036426">
    <property type="protein sequence ID" value="QDV36017.1"/>
    <property type="molecule type" value="Genomic_DNA"/>
</dbReference>
<protein>
    <submittedName>
        <fullName evidence="1">Uncharacterized protein</fullName>
    </submittedName>
</protein>
<dbReference type="AlphaFoldDB" id="A0A518H5A3"/>
<dbReference type="KEGG" id="tpla:ElP_39270"/>
<proteinExistence type="predicted"/>
<gene>
    <name evidence="1" type="ORF">ElP_39270</name>
</gene>
<evidence type="ECO:0000313" key="2">
    <source>
        <dbReference type="Proteomes" id="UP000317835"/>
    </source>
</evidence>
<sequence>MRVGRIRADVGVAVGPNGRVGFRPRTTNLPPPGK</sequence>
<name>A0A518H5A3_9BACT</name>
<organism evidence="1 2">
    <name type="scientific">Tautonia plasticadhaerens</name>
    <dbReference type="NCBI Taxonomy" id="2527974"/>
    <lineage>
        <taxon>Bacteria</taxon>
        <taxon>Pseudomonadati</taxon>
        <taxon>Planctomycetota</taxon>
        <taxon>Planctomycetia</taxon>
        <taxon>Isosphaerales</taxon>
        <taxon>Isosphaeraceae</taxon>
        <taxon>Tautonia</taxon>
    </lineage>
</organism>
<keyword evidence="2" id="KW-1185">Reference proteome</keyword>
<evidence type="ECO:0000313" key="1">
    <source>
        <dbReference type="EMBL" id="QDV36017.1"/>
    </source>
</evidence>
<dbReference type="Proteomes" id="UP000317835">
    <property type="component" value="Chromosome"/>
</dbReference>
<accession>A0A518H5A3</accession>